<protein>
    <submittedName>
        <fullName evidence="2">Uncharacterized protein</fullName>
    </submittedName>
</protein>
<feature type="compositionally biased region" description="Basic and acidic residues" evidence="1">
    <location>
        <begin position="72"/>
        <end position="88"/>
    </location>
</feature>
<feature type="region of interest" description="Disordered" evidence="1">
    <location>
        <begin position="65"/>
        <end position="94"/>
    </location>
</feature>
<dbReference type="AlphaFoldDB" id="A0ABD7M593"/>
<comment type="caution">
    <text evidence="2">The sequence shown here is derived from an EMBL/GenBank/DDBJ whole genome shotgun (WGS) entry which is preliminary data.</text>
</comment>
<dbReference type="Proteomes" id="UP000184253">
    <property type="component" value="Unassembled WGS sequence"/>
</dbReference>
<proteinExistence type="predicted"/>
<reference evidence="2 3" key="1">
    <citation type="submission" date="2016-11" db="EMBL/GenBank/DDBJ databases">
        <authorList>
            <person name="Varghese N."/>
            <person name="Submissions S."/>
        </authorList>
    </citation>
    <scope>NUCLEOTIDE SEQUENCE [LARGE SCALE GENOMIC DNA]</scope>
    <source>
        <strain evidence="2 3">VTM4R57</strain>
    </source>
</reference>
<evidence type="ECO:0000313" key="2">
    <source>
        <dbReference type="EMBL" id="SHL31568.1"/>
    </source>
</evidence>
<evidence type="ECO:0000313" key="3">
    <source>
        <dbReference type="Proteomes" id="UP000184253"/>
    </source>
</evidence>
<accession>A0ABD7M593</accession>
<name>A0ABD7M593_MICLU</name>
<sequence>MTRADGSAYVGPMDTPTLHRRLRRVFDARVFNHGDYNVVYGQPSGSSSPLVIGYRHQPLEMLLCPFDPTSTPDDHDRRAPDVAEDDPHGPVTEASADRADVVEVGLANVATVADTGSGYQVETVTGFRTWFDVPEHTRVPVGDLTEDGTAELDQAEDATDFHAFMTAFMDELDRLYATPETDATDATPPDLRGV</sequence>
<gene>
    <name evidence="2" type="ORF">SAMN04487849_101228</name>
</gene>
<organism evidence="2 3">
    <name type="scientific">Micrococcus luteus</name>
    <name type="common">Micrococcus lysodeikticus</name>
    <dbReference type="NCBI Taxonomy" id="1270"/>
    <lineage>
        <taxon>Bacteria</taxon>
        <taxon>Bacillati</taxon>
        <taxon>Actinomycetota</taxon>
        <taxon>Actinomycetes</taxon>
        <taxon>Micrococcales</taxon>
        <taxon>Micrococcaceae</taxon>
        <taxon>Micrococcus</taxon>
    </lineage>
</organism>
<dbReference type="EMBL" id="FRCE01000001">
    <property type="protein sequence ID" value="SHL31568.1"/>
    <property type="molecule type" value="Genomic_DNA"/>
</dbReference>
<evidence type="ECO:0000256" key="1">
    <source>
        <dbReference type="SAM" id="MobiDB-lite"/>
    </source>
</evidence>